<feature type="transmembrane region" description="Helical" evidence="1">
    <location>
        <begin position="12"/>
        <end position="32"/>
    </location>
</feature>
<dbReference type="Proteomes" id="UP001596328">
    <property type="component" value="Unassembled WGS sequence"/>
</dbReference>
<gene>
    <name evidence="2" type="ORF">ACFQE1_21080</name>
</gene>
<evidence type="ECO:0000256" key="1">
    <source>
        <dbReference type="SAM" id="Phobius"/>
    </source>
</evidence>
<evidence type="ECO:0000313" key="2">
    <source>
        <dbReference type="EMBL" id="MFC6726820.1"/>
    </source>
</evidence>
<keyword evidence="1" id="KW-0472">Membrane</keyword>
<accession>A0ABD5S5I5</accession>
<proteinExistence type="predicted"/>
<organism evidence="2 3">
    <name type="scientific">Halobium palmae</name>
    <dbReference type="NCBI Taxonomy" id="1776492"/>
    <lineage>
        <taxon>Archaea</taxon>
        <taxon>Methanobacteriati</taxon>
        <taxon>Methanobacteriota</taxon>
        <taxon>Stenosarchaea group</taxon>
        <taxon>Halobacteria</taxon>
        <taxon>Halobacteriales</taxon>
        <taxon>Haloferacaceae</taxon>
        <taxon>Halobium</taxon>
    </lineage>
</organism>
<dbReference type="Pfam" id="PF10002">
    <property type="entry name" value="DUF2243"/>
    <property type="match status" value="1"/>
</dbReference>
<protein>
    <submittedName>
        <fullName evidence="2">DUF2243 domain-containing protein</fullName>
    </submittedName>
</protein>
<keyword evidence="1" id="KW-1133">Transmembrane helix</keyword>
<sequence>MDDQTRRGLVGAGTFGFGLSGVVDVLLLHLVLQWHHLISNVVAPTTLAGLRTNLVADGLFTLGTL</sequence>
<keyword evidence="1" id="KW-0812">Transmembrane</keyword>
<dbReference type="InterPro" id="IPR018719">
    <property type="entry name" value="DUF2243_membrane"/>
</dbReference>
<name>A0ABD5S5I5_9EURY</name>
<feature type="non-terminal residue" evidence="2">
    <location>
        <position position="65"/>
    </location>
</feature>
<evidence type="ECO:0000313" key="3">
    <source>
        <dbReference type="Proteomes" id="UP001596328"/>
    </source>
</evidence>
<keyword evidence="3" id="KW-1185">Reference proteome</keyword>
<dbReference type="EMBL" id="JBHSWU010001421">
    <property type="protein sequence ID" value="MFC6726820.1"/>
    <property type="molecule type" value="Genomic_DNA"/>
</dbReference>
<reference evidence="2 3" key="1">
    <citation type="journal article" date="2019" name="Int. J. Syst. Evol. Microbiol.">
        <title>The Global Catalogue of Microorganisms (GCM) 10K type strain sequencing project: providing services to taxonomists for standard genome sequencing and annotation.</title>
        <authorList>
            <consortium name="The Broad Institute Genomics Platform"/>
            <consortium name="The Broad Institute Genome Sequencing Center for Infectious Disease"/>
            <person name="Wu L."/>
            <person name="Ma J."/>
        </authorList>
    </citation>
    <scope>NUCLEOTIDE SEQUENCE [LARGE SCALE GENOMIC DNA]</scope>
    <source>
        <strain evidence="2 3">NBRC 111368</strain>
    </source>
</reference>
<comment type="caution">
    <text evidence="2">The sequence shown here is derived from an EMBL/GenBank/DDBJ whole genome shotgun (WGS) entry which is preliminary data.</text>
</comment>
<dbReference type="AlphaFoldDB" id="A0ABD5S5I5"/>